<sequence length="252" mass="30447">MKLIKGLGKKIVNLYNDLSDADSSWTNRRYDFYLIFGSTDELKAPWIQTNWKRDFQPYFDLLLKQVNNSNETGIRVDKFNLERRISKNNNETFIYHAPIKVGRLKWDEKSHEKWTISDNSENYFQRFELWSPIWTICERRDVPPEIYITITNQRSFQNGYKIEFGYFMVIAVAKNLNIDSKSILKELSEKIDSKATIFKTRRWGKPEKFGDWKFLNWIQDTYMVLYKEESLHTFDFNSLEFQPHWEVLYKHT</sequence>
<name>A0A562MNY1_9SPHI</name>
<protein>
    <submittedName>
        <fullName evidence="1">Uncharacterized protein</fullName>
    </submittedName>
</protein>
<organism evidence="1 2">
    <name type="scientific">Sphingobacterium siyangense</name>
    <dbReference type="NCBI Taxonomy" id="459529"/>
    <lineage>
        <taxon>Bacteria</taxon>
        <taxon>Pseudomonadati</taxon>
        <taxon>Bacteroidota</taxon>
        <taxon>Sphingobacteriia</taxon>
        <taxon>Sphingobacteriales</taxon>
        <taxon>Sphingobacteriaceae</taxon>
        <taxon>Sphingobacterium</taxon>
    </lineage>
</organism>
<gene>
    <name evidence="1" type="ORF">IQ31_01755</name>
</gene>
<evidence type="ECO:0000313" key="1">
    <source>
        <dbReference type="EMBL" id="TWI21623.1"/>
    </source>
</evidence>
<reference evidence="1 2" key="1">
    <citation type="journal article" date="2015" name="Stand. Genomic Sci.">
        <title>Genomic Encyclopedia of Bacterial and Archaeal Type Strains, Phase III: the genomes of soil and plant-associated and newly described type strains.</title>
        <authorList>
            <person name="Whitman W.B."/>
            <person name="Woyke T."/>
            <person name="Klenk H.P."/>
            <person name="Zhou Y."/>
            <person name="Lilburn T.G."/>
            <person name="Beck B.J."/>
            <person name="De Vos P."/>
            <person name="Vandamme P."/>
            <person name="Eisen J.A."/>
            <person name="Garrity G."/>
            <person name="Hugenholtz P."/>
            <person name="Kyrpides N.C."/>
        </authorList>
    </citation>
    <scope>NUCLEOTIDE SEQUENCE [LARGE SCALE GENOMIC DNA]</scope>
    <source>
        <strain evidence="1 2">CGMCC 1.6855</strain>
    </source>
</reference>
<dbReference type="RefSeq" id="WP_145327743.1">
    <property type="nucleotide sequence ID" value="NZ_DAIRPU010000017.1"/>
</dbReference>
<proteinExistence type="predicted"/>
<dbReference type="EMBL" id="VLKR01000007">
    <property type="protein sequence ID" value="TWI21623.1"/>
    <property type="molecule type" value="Genomic_DNA"/>
</dbReference>
<accession>A0A562MNY1</accession>
<dbReference type="OrthoDB" id="646919at2"/>
<comment type="caution">
    <text evidence="1">The sequence shown here is derived from an EMBL/GenBank/DDBJ whole genome shotgun (WGS) entry which is preliminary data.</text>
</comment>
<dbReference type="Proteomes" id="UP000315908">
    <property type="component" value="Unassembled WGS sequence"/>
</dbReference>
<evidence type="ECO:0000313" key="2">
    <source>
        <dbReference type="Proteomes" id="UP000315908"/>
    </source>
</evidence>
<dbReference type="AlphaFoldDB" id="A0A562MNY1"/>